<name>A0A5N6VZC1_9EURO</name>
<evidence type="ECO:0000313" key="2">
    <source>
        <dbReference type="EMBL" id="KAE8313616.1"/>
    </source>
</evidence>
<protein>
    <submittedName>
        <fullName evidence="2">Uncharacterized protein</fullName>
    </submittedName>
</protein>
<evidence type="ECO:0000313" key="3">
    <source>
        <dbReference type="Proteomes" id="UP000325433"/>
    </source>
</evidence>
<evidence type="ECO:0000256" key="1">
    <source>
        <dbReference type="SAM" id="Phobius"/>
    </source>
</evidence>
<keyword evidence="1" id="KW-0812">Transmembrane</keyword>
<keyword evidence="3" id="KW-1185">Reference proteome</keyword>
<dbReference type="Proteomes" id="UP000325433">
    <property type="component" value="Unassembled WGS sequence"/>
</dbReference>
<feature type="transmembrane region" description="Helical" evidence="1">
    <location>
        <begin position="41"/>
        <end position="60"/>
    </location>
</feature>
<organism evidence="2 3">
    <name type="scientific">Aspergillus transmontanensis</name>
    <dbReference type="NCBI Taxonomy" id="1034304"/>
    <lineage>
        <taxon>Eukaryota</taxon>
        <taxon>Fungi</taxon>
        <taxon>Dikarya</taxon>
        <taxon>Ascomycota</taxon>
        <taxon>Pezizomycotina</taxon>
        <taxon>Eurotiomycetes</taxon>
        <taxon>Eurotiomycetidae</taxon>
        <taxon>Eurotiales</taxon>
        <taxon>Aspergillaceae</taxon>
        <taxon>Aspergillus</taxon>
        <taxon>Aspergillus subgen. Circumdati</taxon>
    </lineage>
</organism>
<feature type="non-terminal residue" evidence="2">
    <location>
        <position position="134"/>
    </location>
</feature>
<sequence length="134" mass="16063">MASLTLLFSRYPELYVGFSSQVIYHSGVRSMRSTYAYVESSIFGFWLIFMYLYLFCYILFSFREMMKRKENDERQRVAVPWNVFAKGLELSPIRTGFVRKSISVFALYKWLHLYSVCIYPNDKKSEDPFHLHFL</sequence>
<keyword evidence="1" id="KW-1133">Transmembrane helix</keyword>
<dbReference type="EMBL" id="ML738324">
    <property type="protein sequence ID" value="KAE8313616.1"/>
    <property type="molecule type" value="Genomic_DNA"/>
</dbReference>
<accession>A0A5N6VZC1</accession>
<reference evidence="3" key="1">
    <citation type="submission" date="2019-04" db="EMBL/GenBank/DDBJ databases">
        <title>Friends and foes A comparative genomics studyof 23 Aspergillus species from section Flavi.</title>
        <authorList>
            <consortium name="DOE Joint Genome Institute"/>
            <person name="Kjaerbolling I."/>
            <person name="Vesth T."/>
            <person name="Frisvad J.C."/>
            <person name="Nybo J.L."/>
            <person name="Theobald S."/>
            <person name="Kildgaard S."/>
            <person name="Isbrandt T."/>
            <person name="Kuo A."/>
            <person name="Sato A."/>
            <person name="Lyhne E.K."/>
            <person name="Kogle M.E."/>
            <person name="Wiebenga A."/>
            <person name="Kun R.S."/>
            <person name="Lubbers R.J."/>
            <person name="Makela M.R."/>
            <person name="Barry K."/>
            <person name="Chovatia M."/>
            <person name="Clum A."/>
            <person name="Daum C."/>
            <person name="Haridas S."/>
            <person name="He G."/>
            <person name="LaButti K."/>
            <person name="Lipzen A."/>
            <person name="Mondo S."/>
            <person name="Riley R."/>
            <person name="Salamov A."/>
            <person name="Simmons B.A."/>
            <person name="Magnuson J.K."/>
            <person name="Henrissat B."/>
            <person name="Mortensen U.H."/>
            <person name="Larsen T.O."/>
            <person name="Devries R.P."/>
            <person name="Grigoriev I.V."/>
            <person name="Machida M."/>
            <person name="Baker S.E."/>
            <person name="Andersen M.R."/>
        </authorList>
    </citation>
    <scope>NUCLEOTIDE SEQUENCE [LARGE SCALE GENOMIC DNA]</scope>
    <source>
        <strain evidence="3">CBS 130015</strain>
    </source>
</reference>
<keyword evidence="1" id="KW-0472">Membrane</keyword>
<gene>
    <name evidence="2" type="ORF">BDV41DRAFT_536403</name>
</gene>
<proteinExistence type="predicted"/>
<dbReference type="AlphaFoldDB" id="A0A5N6VZC1"/>